<dbReference type="CDD" id="cd02440">
    <property type="entry name" value="AdoMet_MTases"/>
    <property type="match status" value="1"/>
</dbReference>
<dbReference type="InterPro" id="IPR029063">
    <property type="entry name" value="SAM-dependent_MTases_sf"/>
</dbReference>
<evidence type="ECO:0000313" key="2">
    <source>
        <dbReference type="EMBL" id="KAJ8494974.1"/>
    </source>
</evidence>
<accession>A0AAD7U2T7</accession>
<dbReference type="PANTHER" id="PTHR43591:SF24">
    <property type="entry name" value="2-METHOXY-6-POLYPRENYL-1,4-BENZOQUINOL METHYLASE, MITOCHONDRIAL"/>
    <property type="match status" value="1"/>
</dbReference>
<name>A0AAD7U2T7_9APHY</name>
<dbReference type="Pfam" id="PF13847">
    <property type="entry name" value="Methyltransf_31"/>
    <property type="match status" value="1"/>
</dbReference>
<dbReference type="AlphaFoldDB" id="A0AAD7U2T7"/>
<dbReference type="Gene3D" id="3.40.50.150">
    <property type="entry name" value="Vaccinia Virus protein VP39"/>
    <property type="match status" value="1"/>
</dbReference>
<evidence type="ECO:0000259" key="1">
    <source>
        <dbReference type="Pfam" id="PF13847"/>
    </source>
</evidence>
<dbReference type="SUPFAM" id="SSF53335">
    <property type="entry name" value="S-adenosyl-L-methionine-dependent methyltransferases"/>
    <property type="match status" value="1"/>
</dbReference>
<protein>
    <recommendedName>
        <fullName evidence="1">Methyltransferase domain-containing protein</fullName>
    </recommendedName>
</protein>
<proteinExistence type="predicted"/>
<dbReference type="PANTHER" id="PTHR43591">
    <property type="entry name" value="METHYLTRANSFERASE"/>
    <property type="match status" value="1"/>
</dbReference>
<dbReference type="InterPro" id="IPR025714">
    <property type="entry name" value="Methyltranfer_dom"/>
</dbReference>
<dbReference type="GO" id="GO:0008168">
    <property type="term" value="F:methyltransferase activity"/>
    <property type="evidence" value="ECO:0007669"/>
    <property type="project" value="TreeGrafter"/>
</dbReference>
<keyword evidence="3" id="KW-1185">Reference proteome</keyword>
<feature type="domain" description="Methyltransferase" evidence="1">
    <location>
        <begin position="36"/>
        <end position="163"/>
    </location>
</feature>
<organism evidence="2 3">
    <name type="scientific">Trametes cubensis</name>
    <dbReference type="NCBI Taxonomy" id="1111947"/>
    <lineage>
        <taxon>Eukaryota</taxon>
        <taxon>Fungi</taxon>
        <taxon>Dikarya</taxon>
        <taxon>Basidiomycota</taxon>
        <taxon>Agaricomycotina</taxon>
        <taxon>Agaricomycetes</taxon>
        <taxon>Polyporales</taxon>
        <taxon>Polyporaceae</taxon>
        <taxon>Trametes</taxon>
    </lineage>
</organism>
<reference evidence="2" key="1">
    <citation type="submission" date="2022-11" db="EMBL/GenBank/DDBJ databases">
        <title>Genome Sequence of Cubamyces cubensis.</title>
        <authorList>
            <person name="Buettner E."/>
        </authorList>
    </citation>
    <scope>NUCLEOTIDE SEQUENCE</scope>
    <source>
        <strain evidence="2">MPL-01</strain>
    </source>
</reference>
<gene>
    <name evidence="2" type="ORF">ONZ51_g1965</name>
</gene>
<evidence type="ECO:0000313" key="3">
    <source>
        <dbReference type="Proteomes" id="UP001215151"/>
    </source>
</evidence>
<dbReference type="Proteomes" id="UP001215151">
    <property type="component" value="Unassembled WGS sequence"/>
</dbReference>
<comment type="caution">
    <text evidence="2">The sequence shown here is derived from an EMBL/GenBank/DDBJ whole genome shotgun (WGS) entry which is preliminary data.</text>
</comment>
<sequence length="271" mass="30064">MTKEAEYTHGHHESVLRSHSWRTAKNSAAYLLPYLKPNMTLLDIGCGPGTITTDFATILSEGHVTGLEVPNSDILDKARAYAAGRGVTNITFVAGDALALPFPDASFDVVHAHQVLQHVGDPVQMLKEMRRVTKPGGIVAAREADMGGLVWYPEIEGMKEWQQGYIQVARANGGEPEAGRRLHVWAQAAGFPKENLTLSVGPWCYYTPEERAWWSGLWADRTVSSNFATSAIKHGIYTQERLERDAATWRKWGAEEDGWFTLLNGEMIARV</sequence>
<dbReference type="EMBL" id="JAPEVG010000029">
    <property type="protein sequence ID" value="KAJ8494974.1"/>
    <property type="molecule type" value="Genomic_DNA"/>
</dbReference>